<reference evidence="2 3" key="1">
    <citation type="journal article" date="2023" name="Hortic Res">
        <title>The complete reference genome for grapevine (Vitis vinifera L.) genetics and breeding.</title>
        <authorList>
            <person name="Shi X."/>
            <person name="Cao S."/>
            <person name="Wang X."/>
            <person name="Huang S."/>
            <person name="Wang Y."/>
            <person name="Liu Z."/>
            <person name="Liu W."/>
            <person name="Leng X."/>
            <person name="Peng Y."/>
            <person name="Wang N."/>
            <person name="Wang Y."/>
            <person name="Ma Z."/>
            <person name="Xu X."/>
            <person name="Zhang F."/>
            <person name="Xue H."/>
            <person name="Zhong H."/>
            <person name="Wang Y."/>
            <person name="Zhang K."/>
            <person name="Velt A."/>
            <person name="Avia K."/>
            <person name="Holtgrawe D."/>
            <person name="Grimplet J."/>
            <person name="Matus J.T."/>
            <person name="Ware D."/>
            <person name="Wu X."/>
            <person name="Wang H."/>
            <person name="Liu C."/>
            <person name="Fang Y."/>
            <person name="Rustenholz C."/>
            <person name="Cheng Z."/>
            <person name="Xiao H."/>
            <person name="Zhou Y."/>
        </authorList>
    </citation>
    <scope>NUCLEOTIDE SEQUENCE [LARGE SCALE GENOMIC DNA]</scope>
    <source>
        <strain evidence="3">cv. Pinot noir / PN40024</strain>
        <tissue evidence="2">Leaf</tissue>
    </source>
</reference>
<evidence type="ECO:0000313" key="2">
    <source>
        <dbReference type="EMBL" id="WKA02991.1"/>
    </source>
</evidence>
<gene>
    <name evidence="2" type="ORF">VitviT2T_021131</name>
</gene>
<accession>A0ABY9D6J8</accession>
<organism evidence="2 3">
    <name type="scientific">Vitis vinifera</name>
    <name type="common">Grape</name>
    <dbReference type="NCBI Taxonomy" id="29760"/>
    <lineage>
        <taxon>Eukaryota</taxon>
        <taxon>Viridiplantae</taxon>
        <taxon>Streptophyta</taxon>
        <taxon>Embryophyta</taxon>
        <taxon>Tracheophyta</taxon>
        <taxon>Spermatophyta</taxon>
        <taxon>Magnoliopsida</taxon>
        <taxon>eudicotyledons</taxon>
        <taxon>Gunneridae</taxon>
        <taxon>Pentapetalae</taxon>
        <taxon>rosids</taxon>
        <taxon>Vitales</taxon>
        <taxon>Vitaceae</taxon>
        <taxon>Viteae</taxon>
        <taxon>Vitis</taxon>
    </lineage>
</organism>
<evidence type="ECO:0000313" key="3">
    <source>
        <dbReference type="Proteomes" id="UP001227230"/>
    </source>
</evidence>
<name>A0ABY9D6J8_VITVI</name>
<dbReference type="Gene3D" id="3.40.50.300">
    <property type="entry name" value="P-loop containing nucleotide triphosphate hydrolases"/>
    <property type="match status" value="1"/>
</dbReference>
<dbReference type="EMBL" id="CP126661">
    <property type="protein sequence ID" value="WKA02991.1"/>
    <property type="molecule type" value="Genomic_DNA"/>
</dbReference>
<dbReference type="Proteomes" id="UP001227230">
    <property type="component" value="Chromosome 14"/>
</dbReference>
<keyword evidence="3" id="KW-1185">Reference proteome</keyword>
<protein>
    <recommendedName>
        <fullName evidence="1">NB-ARC domain-containing protein</fullName>
    </recommendedName>
</protein>
<dbReference type="InterPro" id="IPR002182">
    <property type="entry name" value="NB-ARC"/>
</dbReference>
<evidence type="ECO:0000259" key="1">
    <source>
        <dbReference type="Pfam" id="PF00931"/>
    </source>
</evidence>
<dbReference type="InterPro" id="IPR027417">
    <property type="entry name" value="P-loop_NTPase"/>
</dbReference>
<dbReference type="SUPFAM" id="SSF52540">
    <property type="entry name" value="P-loop containing nucleoside triphosphate hydrolases"/>
    <property type="match status" value="1"/>
</dbReference>
<proteinExistence type="predicted"/>
<feature type="domain" description="NB-ARC" evidence="1">
    <location>
        <begin position="7"/>
        <end position="47"/>
    </location>
</feature>
<sequence length="60" mass="6594">MDAFGDDKIKMIGVWGMGGVGKTTLVEQVAEQAKQGKLFATEVYICILDSRPRKTSTRNC</sequence>
<dbReference type="Pfam" id="PF00931">
    <property type="entry name" value="NB-ARC"/>
    <property type="match status" value="1"/>
</dbReference>